<dbReference type="InParanoid" id="A0A1S4G1Z0"/>
<protein>
    <submittedName>
        <fullName evidence="1">Uncharacterized protein</fullName>
    </submittedName>
</protein>
<reference evidence="1 2" key="1">
    <citation type="submission" date="2017-06" db="EMBL/GenBank/DDBJ databases">
        <title>Aedes aegypti genome working group (AGWG) sequencing and assembly.</title>
        <authorList>
            <consortium name="Aedes aegypti Genome Working Group (AGWG)"/>
            <person name="Matthews B.J."/>
        </authorList>
    </citation>
    <scope>NUCLEOTIDE SEQUENCE [LARGE SCALE GENOMIC DNA]</scope>
    <source>
        <strain evidence="1 2">LVP_AGWG</strain>
    </source>
</reference>
<evidence type="ECO:0000313" key="1">
    <source>
        <dbReference type="EnsemblMetazoa" id="AAEL014445-PA"/>
    </source>
</evidence>
<keyword evidence="2" id="KW-1185">Reference proteome</keyword>
<gene>
    <name evidence="1" type="primary">5564435</name>
</gene>
<sequence>MVRYSVRNTSYAFGGISSTVPVHQDCLRKTQICTTLHKVAVCHQMVIQEVNQEPPQVLEAQLVPLQVEHHILEEPREVVLQVVKSVDCQGLLPLEFLVDLLWDHQLVRLLDHKELRQDIRLVRLVDILALAQQVGSNKAVKFHPMCQQAIRRPVSQQALLSLADQVNRAIQRLDNQKVNFRLHRNSQHENTFLQGRAEAEQYIVE</sequence>
<dbReference type="AlphaFoldDB" id="A0A1S4G1Z0"/>
<name>A0A1S4G1Z0_AEDAE</name>
<accession>A0A1S4G1Z0</accession>
<reference evidence="1" key="2">
    <citation type="submission" date="2020-05" db="UniProtKB">
        <authorList>
            <consortium name="EnsemblMetazoa"/>
        </authorList>
    </citation>
    <scope>IDENTIFICATION</scope>
    <source>
        <strain evidence="1">LVP_AGWG</strain>
    </source>
</reference>
<dbReference type="EnsemblMetazoa" id="AAEL014445-RA">
    <property type="protein sequence ID" value="AAEL014445-PA"/>
    <property type="gene ID" value="AAEL014445"/>
</dbReference>
<dbReference type="VEuPathDB" id="VectorBase:AAEL014445"/>
<organism evidence="1 2">
    <name type="scientific">Aedes aegypti</name>
    <name type="common">Yellowfever mosquito</name>
    <name type="synonym">Culex aegypti</name>
    <dbReference type="NCBI Taxonomy" id="7159"/>
    <lineage>
        <taxon>Eukaryota</taxon>
        <taxon>Metazoa</taxon>
        <taxon>Ecdysozoa</taxon>
        <taxon>Arthropoda</taxon>
        <taxon>Hexapoda</taxon>
        <taxon>Insecta</taxon>
        <taxon>Pterygota</taxon>
        <taxon>Neoptera</taxon>
        <taxon>Endopterygota</taxon>
        <taxon>Diptera</taxon>
        <taxon>Nematocera</taxon>
        <taxon>Culicoidea</taxon>
        <taxon>Culicidae</taxon>
        <taxon>Culicinae</taxon>
        <taxon>Aedini</taxon>
        <taxon>Aedes</taxon>
        <taxon>Stegomyia</taxon>
    </lineage>
</organism>
<evidence type="ECO:0000313" key="2">
    <source>
        <dbReference type="Proteomes" id="UP000008820"/>
    </source>
</evidence>
<proteinExistence type="predicted"/>
<dbReference type="Proteomes" id="UP000008820">
    <property type="component" value="Chromosome 3"/>
</dbReference>